<name>A0A1L9V5Z0_ASPGL</name>
<evidence type="ECO:0000313" key="5">
    <source>
        <dbReference type="EMBL" id="OJJ79343.1"/>
    </source>
</evidence>
<evidence type="ECO:0000256" key="3">
    <source>
        <dbReference type="ARBA" id="ARBA00023002"/>
    </source>
</evidence>
<dbReference type="GeneID" id="34460163"/>
<dbReference type="Pfam" id="PF00724">
    <property type="entry name" value="Oxidored_FMN"/>
    <property type="match status" value="1"/>
</dbReference>
<sequence length="406" mass="45710">MATHKNQSSKLFEPLVINNGNLTLDHRVIHAPMTRNRGVPQNENSTPENPNRIWYPGDLMVEYYRQRATKGGLIISEGIPPSLESNGMPGVPGLFTPEQIAGWKRVVDAVHEKGGYIYAQLWHAGRVTVPQMTGTDPVAPSAIPWDSPDERYSHPPVGESVPPRYADHPPIELSAEHIQRTIDDYRRAARAAIDIGFDGVEVHGGNGYLPEQFLSSNINKRTDEYGGTPEKRCRFTLELMDSLAKSIGEEKLSIRLSPFGLFNQTRGEQRLETWSHLCRSLKQALPHLSYVSFIEPRYEQIFSTEEKDTFLASWGLTDVNLDGFRGIFGSTPFFTAGGYNDQNAWGVLESGRYDAILFGRPFTSNPDLVQRLRKGIALTPYERTRFYGPFEDNKLCYVDYEAAKEA</sequence>
<dbReference type="VEuPathDB" id="FungiDB:ASPGLDRAFT_29959"/>
<evidence type="ECO:0000256" key="1">
    <source>
        <dbReference type="ARBA" id="ARBA00001917"/>
    </source>
</evidence>
<dbReference type="Proteomes" id="UP000184300">
    <property type="component" value="Unassembled WGS sequence"/>
</dbReference>
<evidence type="ECO:0000313" key="6">
    <source>
        <dbReference type="Proteomes" id="UP000184300"/>
    </source>
</evidence>
<dbReference type="Gene3D" id="3.20.20.70">
    <property type="entry name" value="Aldolase class I"/>
    <property type="match status" value="1"/>
</dbReference>
<accession>A0A1L9V5Z0</accession>
<dbReference type="CDD" id="cd02933">
    <property type="entry name" value="OYE_like_FMN"/>
    <property type="match status" value="1"/>
</dbReference>
<keyword evidence="3" id="KW-0560">Oxidoreductase</keyword>
<dbReference type="STRING" id="1160497.A0A1L9V5Z0"/>
<evidence type="ECO:0000256" key="2">
    <source>
        <dbReference type="ARBA" id="ARBA00005979"/>
    </source>
</evidence>
<comment type="similarity">
    <text evidence="2">Belongs to the NADH:flavin oxidoreductase/NADH oxidase family.</text>
</comment>
<dbReference type="InterPro" id="IPR045247">
    <property type="entry name" value="Oye-like"/>
</dbReference>
<dbReference type="PANTHER" id="PTHR22893">
    <property type="entry name" value="NADH OXIDOREDUCTASE-RELATED"/>
    <property type="match status" value="1"/>
</dbReference>
<dbReference type="GO" id="GO:0005829">
    <property type="term" value="C:cytosol"/>
    <property type="evidence" value="ECO:0007669"/>
    <property type="project" value="UniProtKB-ARBA"/>
</dbReference>
<dbReference type="InterPro" id="IPR001155">
    <property type="entry name" value="OxRdtase_FMN_N"/>
</dbReference>
<dbReference type="AlphaFoldDB" id="A0A1L9V5Z0"/>
<comment type="cofactor">
    <cofactor evidence="1">
        <name>FMN</name>
        <dbReference type="ChEBI" id="CHEBI:58210"/>
    </cofactor>
</comment>
<feature type="domain" description="NADH:flavin oxidoreductase/NADH oxidase N-terminal" evidence="4">
    <location>
        <begin position="10"/>
        <end position="377"/>
    </location>
</feature>
<keyword evidence="6" id="KW-1185">Reference proteome</keyword>
<dbReference type="SUPFAM" id="SSF51395">
    <property type="entry name" value="FMN-linked oxidoreductases"/>
    <property type="match status" value="1"/>
</dbReference>
<proteinExistence type="inferred from homology"/>
<dbReference type="GO" id="GO:0010181">
    <property type="term" value="F:FMN binding"/>
    <property type="evidence" value="ECO:0007669"/>
    <property type="project" value="InterPro"/>
</dbReference>
<organism evidence="5 6">
    <name type="scientific">Aspergillus glaucus CBS 516.65</name>
    <dbReference type="NCBI Taxonomy" id="1160497"/>
    <lineage>
        <taxon>Eukaryota</taxon>
        <taxon>Fungi</taxon>
        <taxon>Dikarya</taxon>
        <taxon>Ascomycota</taxon>
        <taxon>Pezizomycotina</taxon>
        <taxon>Eurotiomycetes</taxon>
        <taxon>Eurotiomycetidae</taxon>
        <taxon>Eurotiales</taxon>
        <taxon>Aspergillaceae</taxon>
        <taxon>Aspergillus</taxon>
        <taxon>Aspergillus subgen. Aspergillus</taxon>
    </lineage>
</organism>
<dbReference type="RefSeq" id="XP_022396041.1">
    <property type="nucleotide sequence ID" value="XM_022543902.1"/>
</dbReference>
<dbReference type="EMBL" id="KV878919">
    <property type="protein sequence ID" value="OJJ79343.1"/>
    <property type="molecule type" value="Genomic_DNA"/>
</dbReference>
<dbReference type="GO" id="GO:0016628">
    <property type="term" value="F:oxidoreductase activity, acting on the CH-CH group of donors, NAD or NADP as acceptor"/>
    <property type="evidence" value="ECO:0007669"/>
    <property type="project" value="UniProtKB-ARBA"/>
</dbReference>
<gene>
    <name evidence="5" type="ORF">ASPGLDRAFT_29959</name>
</gene>
<dbReference type="FunFam" id="3.20.20.70:FF:000059">
    <property type="entry name" value="N-ethylmaleimide reductase, FMN-linked"/>
    <property type="match status" value="1"/>
</dbReference>
<dbReference type="InterPro" id="IPR013785">
    <property type="entry name" value="Aldolase_TIM"/>
</dbReference>
<evidence type="ECO:0000259" key="4">
    <source>
        <dbReference type="Pfam" id="PF00724"/>
    </source>
</evidence>
<dbReference type="PANTHER" id="PTHR22893:SF93">
    <property type="entry name" value="HYPOTHETICAL OXIDOREDUCTASE (EUROFUNG)"/>
    <property type="match status" value="1"/>
</dbReference>
<dbReference type="OrthoDB" id="276546at2759"/>
<reference evidence="6" key="1">
    <citation type="journal article" date="2017" name="Genome Biol.">
        <title>Comparative genomics reveals high biological diversity and specific adaptations in the industrially and medically important fungal genus Aspergillus.</title>
        <authorList>
            <person name="de Vries R.P."/>
            <person name="Riley R."/>
            <person name="Wiebenga A."/>
            <person name="Aguilar-Osorio G."/>
            <person name="Amillis S."/>
            <person name="Uchima C.A."/>
            <person name="Anderluh G."/>
            <person name="Asadollahi M."/>
            <person name="Askin M."/>
            <person name="Barry K."/>
            <person name="Battaglia E."/>
            <person name="Bayram O."/>
            <person name="Benocci T."/>
            <person name="Braus-Stromeyer S.A."/>
            <person name="Caldana C."/>
            <person name="Canovas D."/>
            <person name="Cerqueira G.C."/>
            <person name="Chen F."/>
            <person name="Chen W."/>
            <person name="Choi C."/>
            <person name="Clum A."/>
            <person name="Dos Santos R.A."/>
            <person name="Damasio A.R."/>
            <person name="Diallinas G."/>
            <person name="Emri T."/>
            <person name="Fekete E."/>
            <person name="Flipphi M."/>
            <person name="Freyberg S."/>
            <person name="Gallo A."/>
            <person name="Gournas C."/>
            <person name="Habgood R."/>
            <person name="Hainaut M."/>
            <person name="Harispe M.L."/>
            <person name="Henrissat B."/>
            <person name="Hilden K.S."/>
            <person name="Hope R."/>
            <person name="Hossain A."/>
            <person name="Karabika E."/>
            <person name="Karaffa L."/>
            <person name="Karanyi Z."/>
            <person name="Krasevec N."/>
            <person name="Kuo A."/>
            <person name="Kusch H."/>
            <person name="LaButti K."/>
            <person name="Lagendijk E.L."/>
            <person name="Lapidus A."/>
            <person name="Levasseur A."/>
            <person name="Lindquist E."/>
            <person name="Lipzen A."/>
            <person name="Logrieco A.F."/>
            <person name="MacCabe A."/>
            <person name="Maekelae M.R."/>
            <person name="Malavazi I."/>
            <person name="Melin P."/>
            <person name="Meyer V."/>
            <person name="Mielnichuk N."/>
            <person name="Miskei M."/>
            <person name="Molnar A.P."/>
            <person name="Mule G."/>
            <person name="Ngan C.Y."/>
            <person name="Orejas M."/>
            <person name="Orosz E."/>
            <person name="Ouedraogo J.P."/>
            <person name="Overkamp K.M."/>
            <person name="Park H.-S."/>
            <person name="Perrone G."/>
            <person name="Piumi F."/>
            <person name="Punt P.J."/>
            <person name="Ram A.F."/>
            <person name="Ramon A."/>
            <person name="Rauscher S."/>
            <person name="Record E."/>
            <person name="Riano-Pachon D.M."/>
            <person name="Robert V."/>
            <person name="Roehrig J."/>
            <person name="Ruller R."/>
            <person name="Salamov A."/>
            <person name="Salih N.S."/>
            <person name="Samson R.A."/>
            <person name="Sandor E."/>
            <person name="Sanguinetti M."/>
            <person name="Schuetze T."/>
            <person name="Sepcic K."/>
            <person name="Shelest E."/>
            <person name="Sherlock G."/>
            <person name="Sophianopoulou V."/>
            <person name="Squina F.M."/>
            <person name="Sun H."/>
            <person name="Susca A."/>
            <person name="Todd R.B."/>
            <person name="Tsang A."/>
            <person name="Unkles S.E."/>
            <person name="van de Wiele N."/>
            <person name="van Rossen-Uffink D."/>
            <person name="Oliveira J.V."/>
            <person name="Vesth T.C."/>
            <person name="Visser J."/>
            <person name="Yu J.-H."/>
            <person name="Zhou M."/>
            <person name="Andersen M.R."/>
            <person name="Archer D.B."/>
            <person name="Baker S.E."/>
            <person name="Benoit I."/>
            <person name="Brakhage A.A."/>
            <person name="Braus G.H."/>
            <person name="Fischer R."/>
            <person name="Frisvad J.C."/>
            <person name="Goldman G.H."/>
            <person name="Houbraken J."/>
            <person name="Oakley B."/>
            <person name="Pocsi I."/>
            <person name="Scazzocchio C."/>
            <person name="Seiboth B."/>
            <person name="vanKuyk P.A."/>
            <person name="Wortman J."/>
            <person name="Dyer P.S."/>
            <person name="Grigoriev I.V."/>
        </authorList>
    </citation>
    <scope>NUCLEOTIDE SEQUENCE [LARGE SCALE GENOMIC DNA]</scope>
    <source>
        <strain evidence="6">CBS 516.65</strain>
    </source>
</reference>
<protein>
    <recommendedName>
        <fullName evidence="4">NADH:flavin oxidoreductase/NADH oxidase N-terminal domain-containing protein</fullName>
    </recommendedName>
</protein>